<dbReference type="InterPro" id="IPR011990">
    <property type="entry name" value="TPR-like_helical_dom_sf"/>
</dbReference>
<dbReference type="KEGG" id="daur:Daura_47280"/>
<dbReference type="RefSeq" id="WP_033357554.1">
    <property type="nucleotide sequence ID" value="NZ_CP073767.1"/>
</dbReference>
<proteinExistence type="predicted"/>
<dbReference type="SUPFAM" id="SSF48452">
    <property type="entry name" value="TPR-like"/>
    <property type="match status" value="1"/>
</dbReference>
<dbReference type="SUPFAM" id="SSF47413">
    <property type="entry name" value="lambda repressor-like DNA-binding domains"/>
    <property type="match status" value="1"/>
</dbReference>
<dbReference type="SMART" id="SM00530">
    <property type="entry name" value="HTH_XRE"/>
    <property type="match status" value="1"/>
</dbReference>
<dbReference type="AlphaFoldDB" id="A0A9Q9IEP2"/>
<dbReference type="OrthoDB" id="3213425at2"/>
<evidence type="ECO:0000313" key="2">
    <source>
        <dbReference type="EMBL" id="UWZ54006.1"/>
    </source>
</evidence>
<name>A0A9Q9IEP2_9ACTN</name>
<dbReference type="Proteomes" id="UP001058003">
    <property type="component" value="Chromosome"/>
</dbReference>
<dbReference type="EMBL" id="CP073767">
    <property type="protein sequence ID" value="UWZ54006.1"/>
    <property type="molecule type" value="Genomic_DNA"/>
</dbReference>
<dbReference type="Pfam" id="PF13560">
    <property type="entry name" value="HTH_31"/>
    <property type="match status" value="1"/>
</dbReference>
<feature type="domain" description="HTH cro/C1-type" evidence="1">
    <location>
        <begin position="13"/>
        <end position="68"/>
    </location>
</feature>
<dbReference type="GO" id="GO:0003677">
    <property type="term" value="F:DNA binding"/>
    <property type="evidence" value="ECO:0007669"/>
    <property type="project" value="InterPro"/>
</dbReference>
<evidence type="ECO:0000313" key="3">
    <source>
        <dbReference type="Proteomes" id="UP001058003"/>
    </source>
</evidence>
<gene>
    <name evidence="2" type="ORF">Daura_47280</name>
</gene>
<keyword evidence="3" id="KW-1185">Reference proteome</keyword>
<dbReference type="InterPro" id="IPR010982">
    <property type="entry name" value="Lambda_DNA-bd_dom_sf"/>
</dbReference>
<dbReference type="Gene3D" id="1.25.40.10">
    <property type="entry name" value="Tetratricopeptide repeat domain"/>
    <property type="match status" value="1"/>
</dbReference>
<dbReference type="Gene3D" id="1.10.260.40">
    <property type="entry name" value="lambda repressor-like DNA-binding domains"/>
    <property type="match status" value="1"/>
</dbReference>
<dbReference type="InterPro" id="IPR001387">
    <property type="entry name" value="Cro/C1-type_HTH"/>
</dbReference>
<organism evidence="2 3">
    <name type="scientific">Dactylosporangium aurantiacum</name>
    <dbReference type="NCBI Taxonomy" id="35754"/>
    <lineage>
        <taxon>Bacteria</taxon>
        <taxon>Bacillati</taxon>
        <taxon>Actinomycetota</taxon>
        <taxon>Actinomycetes</taxon>
        <taxon>Micromonosporales</taxon>
        <taxon>Micromonosporaceae</taxon>
        <taxon>Dactylosporangium</taxon>
    </lineage>
</organism>
<sequence>MARNEVDPRFGDLLRALLEARSLSYRALAARVYQGKTYVHDLATGRAAPTVEVAKRLDEALEAGGALVALVETAAVAAPPAMNDTPTDAELEAIELVRRIEASDVSDATLSRLEEAADRMAMSYAATPPEELLPQVRRHLSYVNGLIDVKMTIDGQRRLLAVGGWLALLAATLHIDLRQRNAAEAWLTTADQMAAHAGHDEIRAWCLETRAWDVLTDGRYPEALALSKRAQAMAPAGGSALIQATAQEGRASARMGKAAETRDALERVARLVSNLPTPEHPEHHYRYDPAKAISYTATTLAWVGDPAAEEFARFAIGELLSEPGGVPRPRRVASARLDLALALLAAERPDEASAEALSAVTSGRIVPSNWWRAAEVLAGVERSGVPEAQELRDACLAFRPTQRELTS</sequence>
<accession>A0A9Q9IEP2</accession>
<protein>
    <submittedName>
        <fullName evidence="2">Helix-turn-helix domain-containing protein</fullName>
    </submittedName>
</protein>
<reference evidence="2" key="1">
    <citation type="submission" date="2021-04" db="EMBL/GenBank/DDBJ databases">
        <title>Dactylosporangium aurantiacum NRRL B-8018 full assembly.</title>
        <authorList>
            <person name="Hartkoorn R.C."/>
            <person name="Beaudoing E."/>
            <person name="Hot D."/>
        </authorList>
    </citation>
    <scope>NUCLEOTIDE SEQUENCE</scope>
    <source>
        <strain evidence="2">NRRL B-8018</strain>
    </source>
</reference>
<evidence type="ECO:0000259" key="1">
    <source>
        <dbReference type="SMART" id="SM00530"/>
    </source>
</evidence>